<dbReference type="AlphaFoldDB" id="A0A7J5TYM9"/>
<feature type="region of interest" description="Disordered" evidence="1">
    <location>
        <begin position="89"/>
        <end position="215"/>
    </location>
</feature>
<organism evidence="2 3">
    <name type="scientific">Rudanella paleaurantiibacter</name>
    <dbReference type="NCBI Taxonomy" id="2614655"/>
    <lineage>
        <taxon>Bacteria</taxon>
        <taxon>Pseudomonadati</taxon>
        <taxon>Bacteroidota</taxon>
        <taxon>Cytophagia</taxon>
        <taxon>Cytophagales</taxon>
        <taxon>Cytophagaceae</taxon>
        <taxon>Rudanella</taxon>
    </lineage>
</organism>
<evidence type="ECO:0000313" key="2">
    <source>
        <dbReference type="EMBL" id="KAB7729016.1"/>
    </source>
</evidence>
<sequence length="562" mass="60074">MAQFDEFNFLPPQGTGDPDLRRLFDEAAEAPPPRVWDAIERELDESDRVVVIPFWGRPATWVWSAAAVVALLLVGWWSLRQTGEQPMQAAPSVAAQSSTDRPGVTQPSVEPALTTQLAQTGKPANRPTRLSAPQGSTPAEGPAGLSAQSPRVSGAGSPAIIAQARKPQSPDLVSKPAGLNGNPADALAQNTSVASPTNTGPTTGQPPMPTRSLDGPARMAAEEQAIARVNEKTTETAPALPPVLSNPPVEQGANATAQPVAIASLDTKPFRPNTMYGTQRIVWFRPDEELSAPAELTQSRQKAEQWASVSVTPSSFNPTVGLKPALTTYGNAFAQLGNAAPADLSLKSEPNRSIAYQISAGRQLGERWTIETGVGYLEARSTVVSPTQTLVASMIGSANRSSSLYADVLQNSRPTASNDRLSNTPSKGGTSNPLQNSNVYDAQLAQSLTNNYTFVQIPVQMGFQLRPRKRFGMSLLGGFLTNLFVRNTVNDQISVTNSDGVYRPVTLSASTGLRFRYRPTGRWSASMAGIFQQALQRGTRESSDLTIRPQTMGVSVGLDYHF</sequence>
<evidence type="ECO:0008006" key="4">
    <source>
        <dbReference type="Google" id="ProtNLM"/>
    </source>
</evidence>
<name>A0A7J5TYM9_9BACT</name>
<accession>A0A7J5TYM9</accession>
<comment type="caution">
    <text evidence="2">The sequence shown here is derived from an EMBL/GenBank/DDBJ whole genome shotgun (WGS) entry which is preliminary data.</text>
</comment>
<dbReference type="EMBL" id="WELI01000006">
    <property type="protein sequence ID" value="KAB7729016.1"/>
    <property type="molecule type" value="Genomic_DNA"/>
</dbReference>
<feature type="region of interest" description="Disordered" evidence="1">
    <location>
        <begin position="413"/>
        <end position="436"/>
    </location>
</feature>
<protein>
    <recommendedName>
        <fullName evidence="4">Outer membrane beta-barrel protein</fullName>
    </recommendedName>
</protein>
<feature type="region of interest" description="Disordered" evidence="1">
    <location>
        <begin position="1"/>
        <end position="20"/>
    </location>
</feature>
<dbReference type="RefSeq" id="WP_152125130.1">
    <property type="nucleotide sequence ID" value="NZ_WELI01000006.1"/>
</dbReference>
<gene>
    <name evidence="2" type="ORF">F5984_15280</name>
</gene>
<feature type="compositionally biased region" description="Polar residues" evidence="1">
    <location>
        <begin position="94"/>
        <end position="119"/>
    </location>
</feature>
<reference evidence="2 3" key="1">
    <citation type="submission" date="2019-10" db="EMBL/GenBank/DDBJ databases">
        <title>Rudanella paleaurantiibacter sp. nov., isolated from sludge.</title>
        <authorList>
            <person name="Xu S.Q."/>
        </authorList>
    </citation>
    <scope>NUCLEOTIDE SEQUENCE [LARGE SCALE GENOMIC DNA]</scope>
    <source>
        <strain evidence="2 3">HX-22-17</strain>
    </source>
</reference>
<keyword evidence="3" id="KW-1185">Reference proteome</keyword>
<dbReference type="Proteomes" id="UP000488299">
    <property type="component" value="Unassembled WGS sequence"/>
</dbReference>
<evidence type="ECO:0000256" key="1">
    <source>
        <dbReference type="SAM" id="MobiDB-lite"/>
    </source>
</evidence>
<proteinExistence type="predicted"/>
<evidence type="ECO:0000313" key="3">
    <source>
        <dbReference type="Proteomes" id="UP000488299"/>
    </source>
</evidence>